<organism evidence="1 2">
    <name type="scientific">Stephania yunnanensis</name>
    <dbReference type="NCBI Taxonomy" id="152371"/>
    <lineage>
        <taxon>Eukaryota</taxon>
        <taxon>Viridiplantae</taxon>
        <taxon>Streptophyta</taxon>
        <taxon>Embryophyta</taxon>
        <taxon>Tracheophyta</taxon>
        <taxon>Spermatophyta</taxon>
        <taxon>Magnoliopsida</taxon>
        <taxon>Ranunculales</taxon>
        <taxon>Menispermaceae</taxon>
        <taxon>Menispermoideae</taxon>
        <taxon>Cissampelideae</taxon>
        <taxon>Stephania</taxon>
    </lineage>
</organism>
<proteinExistence type="predicted"/>
<sequence>MPSFDLLRDVSQDLSQDVQNPISRPLCRRRLIRSTRESIQTRFARILEEPSSIPTDYSVPTDAFVPTGNTALTEAIPTSTFTSEDQSH</sequence>
<dbReference type="EMBL" id="JBBNAF010000003">
    <property type="protein sequence ID" value="KAK9161055.1"/>
    <property type="molecule type" value="Genomic_DNA"/>
</dbReference>
<dbReference type="AlphaFoldDB" id="A0AAP0L106"/>
<gene>
    <name evidence="1" type="ORF">Syun_007396</name>
</gene>
<name>A0AAP0L106_9MAGN</name>
<protein>
    <submittedName>
        <fullName evidence="1">Uncharacterized protein</fullName>
    </submittedName>
</protein>
<comment type="caution">
    <text evidence="1">The sequence shown here is derived from an EMBL/GenBank/DDBJ whole genome shotgun (WGS) entry which is preliminary data.</text>
</comment>
<reference evidence="1 2" key="1">
    <citation type="submission" date="2024-01" db="EMBL/GenBank/DDBJ databases">
        <title>Genome assemblies of Stephania.</title>
        <authorList>
            <person name="Yang L."/>
        </authorList>
    </citation>
    <scope>NUCLEOTIDE SEQUENCE [LARGE SCALE GENOMIC DNA]</scope>
    <source>
        <strain evidence="1">YNDBR</strain>
        <tissue evidence="1">Leaf</tissue>
    </source>
</reference>
<evidence type="ECO:0000313" key="2">
    <source>
        <dbReference type="Proteomes" id="UP001420932"/>
    </source>
</evidence>
<evidence type="ECO:0000313" key="1">
    <source>
        <dbReference type="EMBL" id="KAK9161055.1"/>
    </source>
</evidence>
<accession>A0AAP0L106</accession>
<dbReference type="Proteomes" id="UP001420932">
    <property type="component" value="Unassembled WGS sequence"/>
</dbReference>
<keyword evidence="2" id="KW-1185">Reference proteome</keyword>